<reference evidence="14" key="1">
    <citation type="submission" date="2020-11" db="EMBL/GenBank/DDBJ databases">
        <authorList>
            <person name="Tran Van P."/>
        </authorList>
    </citation>
    <scope>NUCLEOTIDE SEQUENCE</scope>
</reference>
<dbReference type="PIRSF" id="PIRSF000654">
    <property type="entry name" value="Integrin-linked_kinase"/>
    <property type="match status" value="1"/>
</dbReference>
<keyword evidence="6 10" id="KW-0067">ATP-binding</keyword>
<dbReference type="FunFam" id="1.10.510.10:FF:000235">
    <property type="entry name" value="Serine/threonine-protein kinase ark1"/>
    <property type="match status" value="1"/>
</dbReference>
<sequence length="307" mass="35477">MSAQNSGFRLRPLTLEELQQPAESIPDDYKEWKIHDFETGFALGSGRFGRVFLVRETKTELNFLFAMKVLFKAQLSKYNMEHQLRREIEIHQRVKHPNIVRLFTWINHPDKIFLVLDYAPGGDMYTHLKNLRRFTERRTATYVWQISDALSYCHSKGVIHRDIKPENILIGARGQALLADFGWAAQSPKESHHGRRKTGCGTTDYMAPEIISRIGYDAKIDNWCIGVLCYELLVGNPPFESKDTKETYEKITSVTYTFPDYVKTGARDLISKLLVAEPKKRLAMKDVVTHEWVVEKATQDPIPFPDQ</sequence>
<evidence type="ECO:0000256" key="10">
    <source>
        <dbReference type="PIRSR" id="PIRSR630616-2"/>
    </source>
</evidence>
<dbReference type="SMART" id="SM00220">
    <property type="entry name" value="S_TKc"/>
    <property type="match status" value="1"/>
</dbReference>
<dbReference type="InterPro" id="IPR000719">
    <property type="entry name" value="Prot_kinase_dom"/>
</dbReference>
<dbReference type="Pfam" id="PF00069">
    <property type="entry name" value="Pkinase"/>
    <property type="match status" value="1"/>
</dbReference>
<feature type="active site" description="Proton acceptor" evidence="9">
    <location>
        <position position="162"/>
    </location>
</feature>
<evidence type="ECO:0000256" key="1">
    <source>
        <dbReference type="ARBA" id="ARBA00004214"/>
    </source>
</evidence>
<evidence type="ECO:0000256" key="6">
    <source>
        <dbReference type="ARBA" id="ARBA00022840"/>
    </source>
</evidence>
<comment type="catalytic activity">
    <reaction evidence="8 13">
        <text>L-seryl-[protein] + ATP = O-phospho-L-seryl-[protein] + ADP + H(+)</text>
        <dbReference type="Rhea" id="RHEA:17989"/>
        <dbReference type="Rhea" id="RHEA-COMP:9863"/>
        <dbReference type="Rhea" id="RHEA-COMP:11604"/>
        <dbReference type="ChEBI" id="CHEBI:15378"/>
        <dbReference type="ChEBI" id="CHEBI:29999"/>
        <dbReference type="ChEBI" id="CHEBI:30616"/>
        <dbReference type="ChEBI" id="CHEBI:83421"/>
        <dbReference type="ChEBI" id="CHEBI:456216"/>
        <dbReference type="EC" id="2.7.11.1"/>
    </reaction>
</comment>
<keyword evidence="4 10" id="KW-0547">Nucleotide-binding</keyword>
<dbReference type="GO" id="GO:0030496">
    <property type="term" value="C:midbody"/>
    <property type="evidence" value="ECO:0007669"/>
    <property type="project" value="UniProtKB-SubCell"/>
</dbReference>
<dbReference type="GO" id="GO:0004674">
    <property type="term" value="F:protein serine/threonine kinase activity"/>
    <property type="evidence" value="ECO:0007669"/>
    <property type="project" value="UniProtKB-KW"/>
</dbReference>
<keyword evidence="5 13" id="KW-0418">Kinase</keyword>
<dbReference type="InterPro" id="IPR011009">
    <property type="entry name" value="Kinase-like_dom_sf"/>
</dbReference>
<dbReference type="GO" id="GO:0006325">
    <property type="term" value="P:chromatin organization"/>
    <property type="evidence" value="ECO:0007669"/>
    <property type="project" value="UniProtKB-ARBA"/>
</dbReference>
<dbReference type="FunFam" id="3.30.200.20:FF:000042">
    <property type="entry name" value="Aurora kinase A"/>
    <property type="match status" value="1"/>
</dbReference>
<dbReference type="GO" id="GO:0005524">
    <property type="term" value="F:ATP binding"/>
    <property type="evidence" value="ECO:0007669"/>
    <property type="project" value="UniProtKB-UniRule"/>
</dbReference>
<evidence type="ECO:0000256" key="4">
    <source>
        <dbReference type="ARBA" id="ARBA00022741"/>
    </source>
</evidence>
<protein>
    <recommendedName>
        <fullName evidence="13">Aurora kinase</fullName>
        <ecNumber evidence="13">2.7.11.1</ecNumber>
    </recommendedName>
</protein>
<name>A0A7R8WP83_9CRUS</name>
<dbReference type="Gene3D" id="1.10.510.10">
    <property type="entry name" value="Transferase(Phosphotransferase) domain 1"/>
    <property type="match status" value="1"/>
</dbReference>
<dbReference type="PROSITE" id="PS00108">
    <property type="entry name" value="PROTEIN_KINASE_ST"/>
    <property type="match status" value="1"/>
</dbReference>
<evidence type="ECO:0000256" key="12">
    <source>
        <dbReference type="RuleBase" id="RU000304"/>
    </source>
</evidence>
<feature type="binding site" evidence="10">
    <location>
        <position position="180"/>
    </location>
    <ligand>
        <name>ATP</name>
        <dbReference type="ChEBI" id="CHEBI:30616"/>
    </ligand>
</feature>
<proteinExistence type="inferred from homology"/>
<dbReference type="InterPro" id="IPR030616">
    <property type="entry name" value="Aur-like"/>
</dbReference>
<dbReference type="EMBL" id="OB664999">
    <property type="protein sequence ID" value="CAD7232688.1"/>
    <property type="molecule type" value="Genomic_DNA"/>
</dbReference>
<evidence type="ECO:0000256" key="7">
    <source>
        <dbReference type="ARBA" id="ARBA00047899"/>
    </source>
</evidence>
<keyword evidence="2 12" id="KW-0723">Serine/threonine-protein kinase</keyword>
<evidence type="ECO:0000256" key="13">
    <source>
        <dbReference type="RuleBase" id="RU367134"/>
    </source>
</evidence>
<dbReference type="SUPFAM" id="SSF56112">
    <property type="entry name" value="Protein kinase-like (PK-like)"/>
    <property type="match status" value="1"/>
</dbReference>
<feature type="binding site" evidence="10">
    <location>
        <position position="47"/>
    </location>
    <ligand>
        <name>ATP</name>
        <dbReference type="ChEBI" id="CHEBI:30616"/>
    </ligand>
</feature>
<dbReference type="InterPro" id="IPR017441">
    <property type="entry name" value="Protein_kinase_ATP_BS"/>
</dbReference>
<evidence type="ECO:0000256" key="2">
    <source>
        <dbReference type="ARBA" id="ARBA00022527"/>
    </source>
</evidence>
<feature type="cross-link" description="Glycyl lysine isopeptide (Lys-Gly) (interchain with G-Cter in SUMO2)" evidence="11">
    <location>
        <position position="164"/>
    </location>
</feature>
<dbReference type="CDD" id="cd14007">
    <property type="entry name" value="STKc_Aurora"/>
    <property type="match status" value="1"/>
</dbReference>
<feature type="binding site" evidence="10">
    <location>
        <position position="68"/>
    </location>
    <ligand>
        <name>ATP</name>
        <dbReference type="ChEBI" id="CHEBI:30616"/>
    </ligand>
</feature>
<evidence type="ECO:0000256" key="9">
    <source>
        <dbReference type="PIRSR" id="PIRSR630616-1"/>
    </source>
</evidence>
<dbReference type="GO" id="GO:0032506">
    <property type="term" value="P:cytokinetic process"/>
    <property type="evidence" value="ECO:0007669"/>
    <property type="project" value="UniProtKB-ARBA"/>
</dbReference>
<evidence type="ECO:0000256" key="5">
    <source>
        <dbReference type="ARBA" id="ARBA00022777"/>
    </source>
</evidence>
<comment type="catalytic activity">
    <reaction evidence="7 13">
        <text>L-threonyl-[protein] + ATP = O-phospho-L-threonyl-[protein] + ADP + H(+)</text>
        <dbReference type="Rhea" id="RHEA:46608"/>
        <dbReference type="Rhea" id="RHEA-COMP:11060"/>
        <dbReference type="Rhea" id="RHEA-COMP:11605"/>
        <dbReference type="ChEBI" id="CHEBI:15378"/>
        <dbReference type="ChEBI" id="CHEBI:30013"/>
        <dbReference type="ChEBI" id="CHEBI:30616"/>
        <dbReference type="ChEBI" id="CHEBI:61977"/>
        <dbReference type="ChEBI" id="CHEBI:456216"/>
        <dbReference type="EC" id="2.7.11.1"/>
    </reaction>
</comment>
<evidence type="ECO:0000256" key="11">
    <source>
        <dbReference type="PIRSR" id="PIRSR630616-3"/>
    </source>
</evidence>
<dbReference type="EC" id="2.7.11.1" evidence="13"/>
<dbReference type="GO" id="GO:0000070">
    <property type="term" value="P:mitotic sister chromatid segregation"/>
    <property type="evidence" value="ECO:0007669"/>
    <property type="project" value="UniProtKB-ARBA"/>
</dbReference>
<keyword evidence="3 13" id="KW-0808">Transferase</keyword>
<dbReference type="OrthoDB" id="377346at2759"/>
<dbReference type="AlphaFoldDB" id="A0A7R8WP83"/>
<accession>A0A7R8WP83</accession>
<feature type="binding site" evidence="10">
    <location>
        <begin position="117"/>
        <end position="119"/>
    </location>
    <ligand>
        <name>ATP</name>
        <dbReference type="ChEBI" id="CHEBI:30616"/>
    </ligand>
</feature>
<dbReference type="PANTHER" id="PTHR24350">
    <property type="entry name" value="SERINE/THREONINE-PROTEIN KINASE IAL-RELATED"/>
    <property type="match status" value="1"/>
</dbReference>
<comment type="subcellular location">
    <subcellularLocation>
        <location evidence="1">Midbody</location>
    </subcellularLocation>
</comment>
<gene>
    <name evidence="14" type="ORF">CTOB1V02_LOCUS10519</name>
</gene>
<evidence type="ECO:0000256" key="8">
    <source>
        <dbReference type="ARBA" id="ARBA00048679"/>
    </source>
</evidence>
<dbReference type="GO" id="GO:0030261">
    <property type="term" value="P:chromosome condensation"/>
    <property type="evidence" value="ECO:0007669"/>
    <property type="project" value="UniProtKB-ARBA"/>
</dbReference>
<evidence type="ECO:0000313" key="14">
    <source>
        <dbReference type="EMBL" id="CAD7232688.1"/>
    </source>
</evidence>
<organism evidence="14">
    <name type="scientific">Cyprideis torosa</name>
    <dbReference type="NCBI Taxonomy" id="163714"/>
    <lineage>
        <taxon>Eukaryota</taxon>
        <taxon>Metazoa</taxon>
        <taxon>Ecdysozoa</taxon>
        <taxon>Arthropoda</taxon>
        <taxon>Crustacea</taxon>
        <taxon>Oligostraca</taxon>
        <taxon>Ostracoda</taxon>
        <taxon>Podocopa</taxon>
        <taxon>Podocopida</taxon>
        <taxon>Cytherocopina</taxon>
        <taxon>Cytheroidea</taxon>
        <taxon>Cytherideidae</taxon>
        <taxon>Cyprideis</taxon>
    </lineage>
</organism>
<feature type="binding site" evidence="10">
    <location>
        <begin position="166"/>
        <end position="167"/>
    </location>
    <ligand>
        <name>ATP</name>
        <dbReference type="ChEBI" id="CHEBI:30616"/>
    </ligand>
</feature>
<dbReference type="PROSITE" id="PS00107">
    <property type="entry name" value="PROTEIN_KINASE_ATP"/>
    <property type="match status" value="1"/>
</dbReference>
<dbReference type="PROSITE" id="PS50011">
    <property type="entry name" value="PROTEIN_KINASE_DOM"/>
    <property type="match status" value="1"/>
</dbReference>
<evidence type="ECO:0000256" key="3">
    <source>
        <dbReference type="ARBA" id="ARBA00022679"/>
    </source>
</evidence>
<comment type="similarity">
    <text evidence="13">Belongs to the protein kinase superfamily. Ser/Thr protein kinase family. Aurora subfamily.</text>
</comment>
<dbReference type="InterPro" id="IPR008271">
    <property type="entry name" value="Ser/Thr_kinase_AS"/>
</dbReference>